<comment type="caution">
    <text evidence="8">The sequence shown here is derived from an EMBL/GenBank/DDBJ whole genome shotgun (WGS) entry which is preliminary data.</text>
</comment>
<dbReference type="Proteomes" id="UP000623129">
    <property type="component" value="Unassembled WGS sequence"/>
</dbReference>
<reference evidence="8" key="1">
    <citation type="submission" date="2020-01" db="EMBL/GenBank/DDBJ databases">
        <title>Genome sequence of Kobresia littledalei, the first chromosome-level genome in the family Cyperaceae.</title>
        <authorList>
            <person name="Qu G."/>
        </authorList>
    </citation>
    <scope>NUCLEOTIDE SEQUENCE</scope>
    <source>
        <strain evidence="8">C.B.Clarke</strain>
        <tissue evidence="8">Leaf</tissue>
    </source>
</reference>
<feature type="domain" description="TF-B3" evidence="7">
    <location>
        <begin position="228"/>
        <end position="326"/>
    </location>
</feature>
<evidence type="ECO:0000256" key="6">
    <source>
        <dbReference type="SAM" id="MobiDB-lite"/>
    </source>
</evidence>
<evidence type="ECO:0000256" key="5">
    <source>
        <dbReference type="ARBA" id="ARBA00023242"/>
    </source>
</evidence>
<accession>A0A833VER6</accession>
<evidence type="ECO:0000313" key="8">
    <source>
        <dbReference type="EMBL" id="KAF3323100.1"/>
    </source>
</evidence>
<dbReference type="GO" id="GO:0005634">
    <property type="term" value="C:nucleus"/>
    <property type="evidence" value="ECO:0007669"/>
    <property type="project" value="UniProtKB-SubCell"/>
</dbReference>
<keyword evidence="4" id="KW-0804">Transcription</keyword>
<dbReference type="EMBL" id="SWLB01000024">
    <property type="protein sequence ID" value="KAF3323100.1"/>
    <property type="molecule type" value="Genomic_DNA"/>
</dbReference>
<dbReference type="PANTHER" id="PTHR31391">
    <property type="entry name" value="B3 DOMAIN-CONTAINING PROTEIN OS11G0197600-RELATED"/>
    <property type="match status" value="1"/>
</dbReference>
<evidence type="ECO:0000313" key="9">
    <source>
        <dbReference type="Proteomes" id="UP000623129"/>
    </source>
</evidence>
<keyword evidence="9" id="KW-1185">Reference proteome</keyword>
<proteinExistence type="predicted"/>
<keyword evidence="5" id="KW-0539">Nucleus</keyword>
<keyword evidence="3" id="KW-0238">DNA-binding</keyword>
<dbReference type="PANTHER" id="PTHR31391:SF70">
    <property type="entry name" value="B3 DOMAIN-CONTAINING PROTEIN OS03G0622200"/>
    <property type="match status" value="1"/>
</dbReference>
<dbReference type="InterPro" id="IPR003340">
    <property type="entry name" value="B3_DNA-bd"/>
</dbReference>
<organism evidence="8 9">
    <name type="scientific">Carex littledalei</name>
    <dbReference type="NCBI Taxonomy" id="544730"/>
    <lineage>
        <taxon>Eukaryota</taxon>
        <taxon>Viridiplantae</taxon>
        <taxon>Streptophyta</taxon>
        <taxon>Embryophyta</taxon>
        <taxon>Tracheophyta</taxon>
        <taxon>Spermatophyta</taxon>
        <taxon>Magnoliopsida</taxon>
        <taxon>Liliopsida</taxon>
        <taxon>Poales</taxon>
        <taxon>Cyperaceae</taxon>
        <taxon>Cyperoideae</taxon>
        <taxon>Cariceae</taxon>
        <taxon>Carex</taxon>
        <taxon>Carex subgen. Euthyceras</taxon>
    </lineage>
</organism>
<dbReference type="SMART" id="SM01019">
    <property type="entry name" value="B3"/>
    <property type="match status" value="2"/>
</dbReference>
<dbReference type="PROSITE" id="PS50863">
    <property type="entry name" value="B3"/>
    <property type="match status" value="2"/>
</dbReference>
<dbReference type="OrthoDB" id="590488at2759"/>
<sequence length="326" mass="37030">MHFYKQMVGSFMHSITLPDKLTPHIPEELGSLIKLKRPSGATWHVGLTRLNEKLVIQPGWENFINENGVSTNDLLVFKYVSGTEFEVLIFDPWGWEKSDIDEITKNTSTPLVRRNKSSMSEPETAKISYTATPAKKRPDTKSRKRKEAHTSGRENSSNVQNEMRNDLGQVVVYGAEPIRFKPDNSNKKTSEIEASGNTMEIVEGCSTGNYFLRTEQLAYGVQGNNPSFVQVLKPSSLNIQCGISIPKKFSAEHLPKESQDLVLFFPEKSGVWVVRYFYSQHQQFIRYAGWGRFVNENNLQEGDTCMFELIKILPPITFVVRVSRAS</sequence>
<evidence type="ECO:0000256" key="2">
    <source>
        <dbReference type="ARBA" id="ARBA00023015"/>
    </source>
</evidence>
<keyword evidence="2" id="KW-0805">Transcription regulation</keyword>
<dbReference type="CDD" id="cd10017">
    <property type="entry name" value="B3_DNA"/>
    <property type="match status" value="2"/>
</dbReference>
<feature type="compositionally biased region" description="Polar residues" evidence="6">
    <location>
        <begin position="117"/>
        <end position="131"/>
    </location>
</feature>
<protein>
    <submittedName>
        <fullName evidence="8">B3 domain-containing protein</fullName>
    </submittedName>
</protein>
<dbReference type="InterPro" id="IPR015300">
    <property type="entry name" value="DNA-bd_pseudobarrel_sf"/>
</dbReference>
<dbReference type="Gene3D" id="2.40.330.10">
    <property type="entry name" value="DNA-binding pseudobarrel domain"/>
    <property type="match status" value="2"/>
</dbReference>
<evidence type="ECO:0000259" key="7">
    <source>
        <dbReference type="PROSITE" id="PS50863"/>
    </source>
</evidence>
<dbReference type="SUPFAM" id="SSF101936">
    <property type="entry name" value="DNA-binding pseudobarrel domain"/>
    <property type="match status" value="2"/>
</dbReference>
<dbReference type="AlphaFoldDB" id="A0A833VER6"/>
<evidence type="ECO:0000256" key="1">
    <source>
        <dbReference type="ARBA" id="ARBA00004123"/>
    </source>
</evidence>
<name>A0A833VER6_9POAL</name>
<gene>
    <name evidence="8" type="ORF">FCM35_KLT13089</name>
</gene>
<feature type="compositionally biased region" description="Polar residues" evidence="6">
    <location>
        <begin position="153"/>
        <end position="162"/>
    </location>
</feature>
<evidence type="ECO:0000256" key="3">
    <source>
        <dbReference type="ARBA" id="ARBA00023125"/>
    </source>
</evidence>
<dbReference type="Pfam" id="PF02362">
    <property type="entry name" value="B3"/>
    <property type="match status" value="2"/>
</dbReference>
<comment type="subcellular location">
    <subcellularLocation>
        <location evidence="1">Nucleus</location>
    </subcellularLocation>
</comment>
<dbReference type="InterPro" id="IPR044837">
    <property type="entry name" value="REM16-like"/>
</dbReference>
<feature type="domain" description="TF-B3" evidence="7">
    <location>
        <begin position="1"/>
        <end position="93"/>
    </location>
</feature>
<dbReference type="GO" id="GO:0003677">
    <property type="term" value="F:DNA binding"/>
    <property type="evidence" value="ECO:0007669"/>
    <property type="project" value="UniProtKB-KW"/>
</dbReference>
<feature type="region of interest" description="Disordered" evidence="6">
    <location>
        <begin position="112"/>
        <end position="163"/>
    </location>
</feature>
<evidence type="ECO:0000256" key="4">
    <source>
        <dbReference type="ARBA" id="ARBA00023163"/>
    </source>
</evidence>